<sequence>MYTEMPPASQLIQQPGLNGSGQWSAGLCDCFSEFRLFCLSSWCPCITFGQVSEIIDRGTSSCEVNCRIHFAILCITGMQLGLHIFILVPYKDEGAVQFGGKPD</sequence>
<accession>A0AAN7QEC2</accession>
<proteinExistence type="predicted"/>
<evidence type="ECO:0000313" key="2">
    <source>
        <dbReference type="Proteomes" id="UP001346149"/>
    </source>
</evidence>
<protein>
    <submittedName>
        <fullName evidence="1">Uncharacterized protein</fullName>
    </submittedName>
</protein>
<dbReference type="InterPro" id="IPR006461">
    <property type="entry name" value="PLAC_motif_containing"/>
</dbReference>
<dbReference type="Pfam" id="PF04749">
    <property type="entry name" value="PLAC8"/>
    <property type="match status" value="1"/>
</dbReference>
<dbReference type="PANTHER" id="PTHR15907">
    <property type="entry name" value="DUF614 FAMILY PROTEIN-RELATED"/>
    <property type="match status" value="1"/>
</dbReference>
<name>A0AAN7QEC2_TRANT</name>
<dbReference type="Proteomes" id="UP001346149">
    <property type="component" value="Unassembled WGS sequence"/>
</dbReference>
<organism evidence="1 2">
    <name type="scientific">Trapa natans</name>
    <name type="common">Water chestnut</name>
    <dbReference type="NCBI Taxonomy" id="22666"/>
    <lineage>
        <taxon>Eukaryota</taxon>
        <taxon>Viridiplantae</taxon>
        <taxon>Streptophyta</taxon>
        <taxon>Embryophyta</taxon>
        <taxon>Tracheophyta</taxon>
        <taxon>Spermatophyta</taxon>
        <taxon>Magnoliopsida</taxon>
        <taxon>eudicotyledons</taxon>
        <taxon>Gunneridae</taxon>
        <taxon>Pentapetalae</taxon>
        <taxon>rosids</taxon>
        <taxon>malvids</taxon>
        <taxon>Myrtales</taxon>
        <taxon>Lythraceae</taxon>
        <taxon>Trapa</taxon>
    </lineage>
</organism>
<gene>
    <name evidence="1" type="ORF">SAY86_008343</name>
</gene>
<keyword evidence="2" id="KW-1185">Reference proteome</keyword>
<evidence type="ECO:0000313" key="1">
    <source>
        <dbReference type="EMBL" id="KAK4762575.1"/>
    </source>
</evidence>
<dbReference type="AlphaFoldDB" id="A0AAN7QEC2"/>
<dbReference type="NCBIfam" id="TIGR01571">
    <property type="entry name" value="A_thal_Cys_rich"/>
    <property type="match status" value="1"/>
</dbReference>
<dbReference type="EMBL" id="JAXQNO010000024">
    <property type="protein sequence ID" value="KAK4762575.1"/>
    <property type="molecule type" value="Genomic_DNA"/>
</dbReference>
<comment type="caution">
    <text evidence="1">The sequence shown here is derived from an EMBL/GenBank/DDBJ whole genome shotgun (WGS) entry which is preliminary data.</text>
</comment>
<reference evidence="1 2" key="1">
    <citation type="journal article" date="2023" name="Hortic Res">
        <title>Pangenome of water caltrop reveals structural variations and asymmetric subgenome divergence after allopolyploidization.</title>
        <authorList>
            <person name="Zhang X."/>
            <person name="Chen Y."/>
            <person name="Wang L."/>
            <person name="Yuan Y."/>
            <person name="Fang M."/>
            <person name="Shi L."/>
            <person name="Lu R."/>
            <person name="Comes H.P."/>
            <person name="Ma Y."/>
            <person name="Chen Y."/>
            <person name="Huang G."/>
            <person name="Zhou Y."/>
            <person name="Zheng Z."/>
            <person name="Qiu Y."/>
        </authorList>
    </citation>
    <scope>NUCLEOTIDE SEQUENCE [LARGE SCALE GENOMIC DNA]</scope>
    <source>
        <strain evidence="1">F231</strain>
    </source>
</reference>